<dbReference type="Gene3D" id="3.10.350.10">
    <property type="entry name" value="LysM domain"/>
    <property type="match status" value="1"/>
</dbReference>
<dbReference type="InterPro" id="IPR036779">
    <property type="entry name" value="LysM_dom_sf"/>
</dbReference>
<dbReference type="EMBL" id="CP046956">
    <property type="protein sequence ID" value="QTM99844.1"/>
    <property type="molecule type" value="Genomic_DNA"/>
</dbReference>
<dbReference type="RefSeq" id="WP_209365014.1">
    <property type="nucleotide sequence ID" value="NZ_CP046956.1"/>
</dbReference>
<name>A0ABX7VSC0_9BACI</name>
<dbReference type="InterPro" id="IPR018392">
    <property type="entry name" value="LysM"/>
</dbReference>
<dbReference type="PROSITE" id="PS51782">
    <property type="entry name" value="LYSM"/>
    <property type="match status" value="1"/>
</dbReference>
<feature type="region of interest" description="Disordered" evidence="1">
    <location>
        <begin position="32"/>
        <end position="57"/>
    </location>
</feature>
<reference evidence="3 4" key="1">
    <citation type="submission" date="2019-12" db="EMBL/GenBank/DDBJ databases">
        <title>The whole genome sequencing of a strain isolated from a Mars analog, Dalangtan Playa.</title>
        <authorList>
            <person name="Huang T."/>
        </authorList>
    </citation>
    <scope>NUCLEOTIDE SEQUENCE [LARGE SCALE GENOMIC DNA]</scope>
    <source>
        <strain evidence="3 4">DP4-553-S</strain>
    </source>
</reference>
<evidence type="ECO:0000313" key="4">
    <source>
        <dbReference type="Proteomes" id="UP000665043"/>
    </source>
</evidence>
<dbReference type="Proteomes" id="UP000665043">
    <property type="component" value="Chromosome"/>
</dbReference>
<feature type="domain" description="LysM" evidence="2">
    <location>
        <begin position="64"/>
        <end position="117"/>
    </location>
</feature>
<gene>
    <name evidence="3" type="ORF">ERJ70_11390</name>
</gene>
<keyword evidence="4" id="KW-1185">Reference proteome</keyword>
<proteinExistence type="predicted"/>
<sequence length="124" mass="13814">MGFLKKTVVTLFIILFIVSIFKDLTVGTLNGAQQRTEEQPANPSNSHKPSQKAPQQDQIAYQVIEVEVRPGDTVLSIIEEINRAEAVLAIDSIVTDFQKLNPGTDPQQIQPGETYLFPLYISEE</sequence>
<accession>A0ABX7VSC0</accession>
<organism evidence="3 4">
    <name type="scientific">Sediminibacillus dalangtanensis</name>
    <dbReference type="NCBI Taxonomy" id="2729421"/>
    <lineage>
        <taxon>Bacteria</taxon>
        <taxon>Bacillati</taxon>
        <taxon>Bacillota</taxon>
        <taxon>Bacilli</taxon>
        <taxon>Bacillales</taxon>
        <taxon>Bacillaceae</taxon>
        <taxon>Sediminibacillus</taxon>
    </lineage>
</organism>
<evidence type="ECO:0000313" key="3">
    <source>
        <dbReference type="EMBL" id="QTM99844.1"/>
    </source>
</evidence>
<evidence type="ECO:0000259" key="2">
    <source>
        <dbReference type="PROSITE" id="PS51782"/>
    </source>
</evidence>
<protein>
    <recommendedName>
        <fullName evidence="2">LysM domain-containing protein</fullName>
    </recommendedName>
</protein>
<evidence type="ECO:0000256" key="1">
    <source>
        <dbReference type="SAM" id="MobiDB-lite"/>
    </source>
</evidence>